<protein>
    <submittedName>
        <fullName evidence="1">Uncharacterized protein</fullName>
    </submittedName>
</protein>
<comment type="caution">
    <text evidence="1">The sequence shown here is derived from an EMBL/GenBank/DDBJ whole genome shotgun (WGS) entry which is preliminary data.</text>
</comment>
<evidence type="ECO:0000313" key="1">
    <source>
        <dbReference type="EMBL" id="GAX49498.1"/>
    </source>
</evidence>
<gene>
    <name evidence="1" type="ORF">SO3561_00987</name>
</gene>
<reference evidence="2" key="1">
    <citation type="submission" date="2017-05" db="EMBL/GenBank/DDBJ databases">
        <title>Streptomyces olivochromogenes NBRC 3561 whole genome shotgun sequence.</title>
        <authorList>
            <person name="Dohra H."/>
            <person name="Kodani S."/>
        </authorList>
    </citation>
    <scope>NUCLEOTIDE SEQUENCE [LARGE SCALE GENOMIC DNA]</scope>
    <source>
        <strain evidence="2">NBRC 3561</strain>
    </source>
</reference>
<dbReference type="AlphaFoldDB" id="A0A250V5N6"/>
<name>A0A250V5N6_STROL</name>
<dbReference type="Proteomes" id="UP000217446">
    <property type="component" value="Unassembled WGS sequence"/>
</dbReference>
<dbReference type="EMBL" id="BDQI01000001">
    <property type="protein sequence ID" value="GAX49498.1"/>
    <property type="molecule type" value="Genomic_DNA"/>
</dbReference>
<accession>A0A250V5N6</accession>
<evidence type="ECO:0000313" key="2">
    <source>
        <dbReference type="Proteomes" id="UP000217446"/>
    </source>
</evidence>
<organism evidence="1 2">
    <name type="scientific">Streptomyces olivochromogenes</name>
    <dbReference type="NCBI Taxonomy" id="1963"/>
    <lineage>
        <taxon>Bacteria</taxon>
        <taxon>Bacillati</taxon>
        <taxon>Actinomycetota</taxon>
        <taxon>Actinomycetes</taxon>
        <taxon>Kitasatosporales</taxon>
        <taxon>Streptomycetaceae</taxon>
        <taxon>Streptomyces</taxon>
    </lineage>
</organism>
<keyword evidence="2" id="KW-1185">Reference proteome</keyword>
<proteinExistence type="predicted"/>
<sequence length="70" mass="7440">MARILVRIGLRNVLLLGGAFSDRRCDRQRDELDSAGDLLRLPSAAAGFRRSGGAGQAVEEVGRLVAFGGQ</sequence>